<dbReference type="SUPFAM" id="SSF47384">
    <property type="entry name" value="Homodimeric domain of signal transducing histidine kinase"/>
    <property type="match status" value="1"/>
</dbReference>
<dbReference type="Gene3D" id="1.10.287.130">
    <property type="match status" value="1"/>
</dbReference>
<dbReference type="Pfam" id="PF00672">
    <property type="entry name" value="HAMP"/>
    <property type="match status" value="1"/>
</dbReference>
<evidence type="ECO:0000313" key="13">
    <source>
        <dbReference type="EMBL" id="BCB84238.1"/>
    </source>
</evidence>
<dbReference type="Gene3D" id="3.30.565.10">
    <property type="entry name" value="Histidine kinase-like ATPase, C-terminal domain"/>
    <property type="match status" value="1"/>
</dbReference>
<dbReference type="EMBL" id="AP022871">
    <property type="protein sequence ID" value="BCB84238.1"/>
    <property type="molecule type" value="Genomic_DNA"/>
</dbReference>
<reference evidence="13 14" key="2">
    <citation type="submission" date="2020-03" db="EMBL/GenBank/DDBJ databases">
        <authorList>
            <person name="Ichikawa N."/>
            <person name="Kimura A."/>
            <person name="Kitahashi Y."/>
            <person name="Uohara A."/>
        </authorList>
    </citation>
    <scope>NUCLEOTIDE SEQUENCE [LARGE SCALE GENOMIC DNA]</scope>
    <source>
        <strain evidence="13 14">NBRC 105367</strain>
    </source>
</reference>
<dbReference type="SMART" id="SM00388">
    <property type="entry name" value="HisKA"/>
    <property type="match status" value="1"/>
</dbReference>
<organism evidence="13 14">
    <name type="scientific">Phytohabitans suffuscus</name>
    <dbReference type="NCBI Taxonomy" id="624315"/>
    <lineage>
        <taxon>Bacteria</taxon>
        <taxon>Bacillati</taxon>
        <taxon>Actinomycetota</taxon>
        <taxon>Actinomycetes</taxon>
        <taxon>Micromonosporales</taxon>
        <taxon>Micromonosporaceae</taxon>
    </lineage>
</organism>
<dbReference type="EC" id="2.7.13.3" evidence="3"/>
<dbReference type="AlphaFoldDB" id="A0A6F8YE35"/>
<dbReference type="InterPro" id="IPR003661">
    <property type="entry name" value="HisK_dim/P_dom"/>
</dbReference>
<evidence type="ECO:0000256" key="3">
    <source>
        <dbReference type="ARBA" id="ARBA00012438"/>
    </source>
</evidence>
<evidence type="ECO:0000259" key="11">
    <source>
        <dbReference type="PROSITE" id="PS50109"/>
    </source>
</evidence>
<keyword evidence="7 13" id="KW-0418">Kinase</keyword>
<dbReference type="InterPro" id="IPR036890">
    <property type="entry name" value="HATPase_C_sf"/>
</dbReference>
<dbReference type="CDD" id="cd00082">
    <property type="entry name" value="HisKA"/>
    <property type="match status" value="1"/>
</dbReference>
<accession>A0A6F8YE35</accession>
<dbReference type="PROSITE" id="PS50109">
    <property type="entry name" value="HIS_KIN"/>
    <property type="match status" value="1"/>
</dbReference>
<evidence type="ECO:0000256" key="1">
    <source>
        <dbReference type="ARBA" id="ARBA00000085"/>
    </source>
</evidence>
<keyword evidence="8 10" id="KW-1133">Transmembrane helix</keyword>
<evidence type="ECO:0000256" key="7">
    <source>
        <dbReference type="ARBA" id="ARBA00022777"/>
    </source>
</evidence>
<evidence type="ECO:0000256" key="5">
    <source>
        <dbReference type="ARBA" id="ARBA00022679"/>
    </source>
</evidence>
<keyword evidence="10" id="KW-0472">Membrane</keyword>
<comment type="subcellular location">
    <subcellularLocation>
        <location evidence="2">Cell membrane</location>
    </subcellularLocation>
</comment>
<comment type="catalytic activity">
    <reaction evidence="1">
        <text>ATP + protein L-histidine = ADP + protein N-phospho-L-histidine.</text>
        <dbReference type="EC" id="2.7.13.3"/>
    </reaction>
</comment>
<dbReference type="RefSeq" id="WP_173155330.1">
    <property type="nucleotide sequence ID" value="NZ_AP022871.1"/>
</dbReference>
<evidence type="ECO:0000256" key="10">
    <source>
        <dbReference type="SAM" id="Phobius"/>
    </source>
</evidence>
<dbReference type="InterPro" id="IPR003660">
    <property type="entry name" value="HAMP_dom"/>
</dbReference>
<keyword evidence="5" id="KW-0808">Transferase</keyword>
<dbReference type="GO" id="GO:0005886">
    <property type="term" value="C:plasma membrane"/>
    <property type="evidence" value="ECO:0007669"/>
    <property type="project" value="UniProtKB-SubCell"/>
</dbReference>
<keyword evidence="9" id="KW-0902">Two-component regulatory system</keyword>
<gene>
    <name evidence="13" type="ORF">Psuf_015510</name>
</gene>
<dbReference type="Pfam" id="PF00512">
    <property type="entry name" value="HisKA"/>
    <property type="match status" value="1"/>
</dbReference>
<dbReference type="GO" id="GO:0000155">
    <property type="term" value="F:phosphorelay sensor kinase activity"/>
    <property type="evidence" value="ECO:0007669"/>
    <property type="project" value="InterPro"/>
</dbReference>
<sequence length="393" mass="42065">MTRRVLVTYVTFALLVLLALEVPLGYVYQRGEQQRAFAELEHDAEVLAAFVNSALDDRELSRVELLARETGQRLGGHVEVVDAEARLVTGTHPDRPAGAVLGSATDIQTVLRDGNRRVSARTTGRDGEPMMSVAVPIHPGQADRGALRLSVPTTGVVSRIHQFWALLAAAGLLVLASVAGVAAALARWITRPVIALERATRQLADGVPPPPPPTTGPPELRRLAATFEATATRLQDLIASQRAFVGHASHQLKTPLAALRLRLENLEPDIRAAGDRNLRAALAETDRLAQLIETLLTMARLEQTTPPHEPADLSRAVAERVFHWAPLAADNHVRLTATGPEGVWVDAVPGAVDQILDNLLSNAIRAAPSGSSIQIGWAAGPTAELHVVDEGRA</sequence>
<dbReference type="SUPFAM" id="SSF55874">
    <property type="entry name" value="ATPase domain of HSP90 chaperone/DNA topoisomerase II/histidine kinase"/>
    <property type="match status" value="1"/>
</dbReference>
<evidence type="ECO:0000256" key="6">
    <source>
        <dbReference type="ARBA" id="ARBA00022692"/>
    </source>
</evidence>
<keyword evidence="6 10" id="KW-0812">Transmembrane</keyword>
<dbReference type="InterPro" id="IPR005467">
    <property type="entry name" value="His_kinase_dom"/>
</dbReference>
<feature type="domain" description="Histidine kinase" evidence="11">
    <location>
        <begin position="247"/>
        <end position="393"/>
    </location>
</feature>
<evidence type="ECO:0000256" key="9">
    <source>
        <dbReference type="ARBA" id="ARBA00023012"/>
    </source>
</evidence>
<keyword evidence="14" id="KW-1185">Reference proteome</keyword>
<evidence type="ECO:0000313" key="14">
    <source>
        <dbReference type="Proteomes" id="UP000503011"/>
    </source>
</evidence>
<feature type="domain" description="HAMP" evidence="12">
    <location>
        <begin position="187"/>
        <end position="239"/>
    </location>
</feature>
<keyword evidence="4" id="KW-0597">Phosphoprotein</keyword>
<dbReference type="InterPro" id="IPR050428">
    <property type="entry name" value="TCS_sensor_his_kinase"/>
</dbReference>
<dbReference type="Gene3D" id="6.10.340.10">
    <property type="match status" value="1"/>
</dbReference>
<dbReference type="PANTHER" id="PTHR45436:SF5">
    <property type="entry name" value="SENSOR HISTIDINE KINASE TRCS"/>
    <property type="match status" value="1"/>
</dbReference>
<dbReference type="InterPro" id="IPR036097">
    <property type="entry name" value="HisK_dim/P_sf"/>
</dbReference>
<evidence type="ECO:0000256" key="4">
    <source>
        <dbReference type="ARBA" id="ARBA00022553"/>
    </source>
</evidence>
<evidence type="ECO:0000256" key="8">
    <source>
        <dbReference type="ARBA" id="ARBA00022989"/>
    </source>
</evidence>
<name>A0A6F8YE35_9ACTN</name>
<dbReference type="Proteomes" id="UP000503011">
    <property type="component" value="Chromosome"/>
</dbReference>
<proteinExistence type="predicted"/>
<feature type="transmembrane region" description="Helical" evidence="10">
    <location>
        <begin position="163"/>
        <end position="186"/>
    </location>
</feature>
<dbReference type="KEGG" id="psuu:Psuf_015510"/>
<protein>
    <recommendedName>
        <fullName evidence="3">histidine kinase</fullName>
        <ecNumber evidence="3">2.7.13.3</ecNumber>
    </recommendedName>
</protein>
<dbReference type="PROSITE" id="PS50885">
    <property type="entry name" value="HAMP"/>
    <property type="match status" value="1"/>
</dbReference>
<evidence type="ECO:0000256" key="2">
    <source>
        <dbReference type="ARBA" id="ARBA00004236"/>
    </source>
</evidence>
<reference evidence="13 14" key="1">
    <citation type="submission" date="2020-03" db="EMBL/GenBank/DDBJ databases">
        <title>Whole genome shotgun sequence of Phytohabitans suffuscus NBRC 105367.</title>
        <authorList>
            <person name="Komaki H."/>
            <person name="Tamura T."/>
        </authorList>
    </citation>
    <scope>NUCLEOTIDE SEQUENCE [LARGE SCALE GENOMIC DNA]</scope>
    <source>
        <strain evidence="13 14">NBRC 105367</strain>
    </source>
</reference>
<dbReference type="SMART" id="SM00304">
    <property type="entry name" value="HAMP"/>
    <property type="match status" value="1"/>
</dbReference>
<evidence type="ECO:0000259" key="12">
    <source>
        <dbReference type="PROSITE" id="PS50885"/>
    </source>
</evidence>
<dbReference type="PANTHER" id="PTHR45436">
    <property type="entry name" value="SENSOR HISTIDINE KINASE YKOH"/>
    <property type="match status" value="1"/>
</dbReference>